<dbReference type="AlphaFoldDB" id="A0A0K0XW06"/>
<name>A0A0K0XW06_9GAMM</name>
<dbReference type="OrthoDB" id="9786424at2"/>
<dbReference type="EMBL" id="CP012154">
    <property type="protein sequence ID" value="AKS41855.1"/>
    <property type="molecule type" value="Genomic_DNA"/>
</dbReference>
<dbReference type="CDD" id="cd20169">
    <property type="entry name" value="Peptidase_M90_mtfA"/>
    <property type="match status" value="1"/>
</dbReference>
<dbReference type="GO" id="GO:0005829">
    <property type="term" value="C:cytosol"/>
    <property type="evidence" value="ECO:0007669"/>
    <property type="project" value="TreeGrafter"/>
</dbReference>
<dbReference type="PATRIC" id="fig|1579979.3.peg.1522"/>
<dbReference type="GO" id="GO:0008237">
    <property type="term" value="F:metallopeptidase activity"/>
    <property type="evidence" value="ECO:0007669"/>
    <property type="project" value="InterPro"/>
</dbReference>
<dbReference type="KEGG" id="wma:WM2015_1484"/>
<dbReference type="Pfam" id="PF06167">
    <property type="entry name" value="Peptidase_M90"/>
    <property type="match status" value="1"/>
</dbReference>
<proteinExistence type="predicted"/>
<protein>
    <submittedName>
        <fullName evidence="1">Protein mtfA</fullName>
    </submittedName>
</protein>
<dbReference type="GO" id="GO:0004177">
    <property type="term" value="F:aminopeptidase activity"/>
    <property type="evidence" value="ECO:0007669"/>
    <property type="project" value="TreeGrafter"/>
</dbReference>
<evidence type="ECO:0000313" key="1">
    <source>
        <dbReference type="EMBL" id="AKS41855.1"/>
    </source>
</evidence>
<dbReference type="SUPFAM" id="SSF55486">
    <property type="entry name" value="Metalloproteases ('zincins'), catalytic domain"/>
    <property type="match status" value="1"/>
</dbReference>
<dbReference type="PANTHER" id="PTHR30164:SF2">
    <property type="entry name" value="PROTEIN MTFA"/>
    <property type="match status" value="1"/>
</dbReference>
<keyword evidence="2" id="KW-1185">Reference proteome</keyword>
<dbReference type="PANTHER" id="PTHR30164">
    <property type="entry name" value="MTFA PEPTIDASE"/>
    <property type="match status" value="1"/>
</dbReference>
<dbReference type="Gene3D" id="3.40.390.10">
    <property type="entry name" value="Collagenase (Catalytic Domain)"/>
    <property type="match status" value="1"/>
</dbReference>
<dbReference type="InterPro" id="IPR042252">
    <property type="entry name" value="MtfA_N"/>
</dbReference>
<organism evidence="1 2">
    <name type="scientific">Wenzhouxiangella marina</name>
    <dbReference type="NCBI Taxonomy" id="1579979"/>
    <lineage>
        <taxon>Bacteria</taxon>
        <taxon>Pseudomonadati</taxon>
        <taxon>Pseudomonadota</taxon>
        <taxon>Gammaproteobacteria</taxon>
        <taxon>Chromatiales</taxon>
        <taxon>Wenzhouxiangellaceae</taxon>
        <taxon>Wenzhouxiangella</taxon>
    </lineage>
</organism>
<dbReference type="InterPro" id="IPR010384">
    <property type="entry name" value="MtfA_fam"/>
</dbReference>
<evidence type="ECO:0000313" key="2">
    <source>
        <dbReference type="Proteomes" id="UP000066624"/>
    </source>
</evidence>
<reference evidence="1 2" key="1">
    <citation type="submission" date="2015-07" db="EMBL/GenBank/DDBJ databases">
        <authorList>
            <person name="Noorani M."/>
        </authorList>
    </citation>
    <scope>NUCLEOTIDE SEQUENCE [LARGE SCALE GENOMIC DNA]</scope>
    <source>
        <strain evidence="1 2">KCTC 42284</strain>
    </source>
</reference>
<sequence>MEILGFAALAFVLWLGWLRWKHYRRARLFSAELPADWKAILERNVPLYRRLPEELKPRLHGHVQVFLADMDFQGFQGQEIDDEVRVTIAGNACMLLLNRKGQFYANFSSIYVYPSTFIVDQESYDGVIASIEQDHRLGESWHRGPVVLAWDSVLHGTFDVRDGHNVVLHEFAHKLDDMDGQVDGAPLFGSGPEAARWARVMQREFEDHVSRVDRHLPTVIDPYGATNPAEFFAVLTETFFEEPGHLHEHHPELYALMRHCYGLDPIHWREPVA</sequence>
<dbReference type="InterPro" id="IPR024079">
    <property type="entry name" value="MetalloPept_cat_dom_sf"/>
</dbReference>
<dbReference type="STRING" id="1579979.WM2015_1484"/>
<accession>A0A0K0XW06</accession>
<dbReference type="RefSeq" id="WP_049725463.1">
    <property type="nucleotide sequence ID" value="NZ_CP012154.1"/>
</dbReference>
<dbReference type="Gene3D" id="1.10.472.150">
    <property type="entry name" value="Glucose-regulated metallo-peptidase M90, N-terminal domain"/>
    <property type="match status" value="1"/>
</dbReference>
<dbReference type="Proteomes" id="UP000066624">
    <property type="component" value="Chromosome"/>
</dbReference>
<gene>
    <name evidence="1" type="ORF">WM2015_1484</name>
</gene>